<proteinExistence type="predicted"/>
<dbReference type="AlphaFoldDB" id="A0A8H7TKB9"/>
<evidence type="ECO:0000313" key="2">
    <source>
        <dbReference type="Proteomes" id="UP000616885"/>
    </source>
</evidence>
<name>A0A8H7TKB9_BIOOC</name>
<reference evidence="1" key="1">
    <citation type="submission" date="2020-10" db="EMBL/GenBank/DDBJ databases">
        <title>High-Quality Genome Resource of Clonostachys rosea strain S41 by Oxford Nanopore Long-Read Sequencing.</title>
        <authorList>
            <person name="Wang H."/>
        </authorList>
    </citation>
    <scope>NUCLEOTIDE SEQUENCE</scope>
    <source>
        <strain evidence="1">S41</strain>
    </source>
</reference>
<gene>
    <name evidence="1" type="ORF">IM811_015324</name>
</gene>
<dbReference type="Proteomes" id="UP000616885">
    <property type="component" value="Unassembled WGS sequence"/>
</dbReference>
<comment type="caution">
    <text evidence="1">The sequence shown here is derived from an EMBL/GenBank/DDBJ whole genome shotgun (WGS) entry which is preliminary data.</text>
</comment>
<sequence length="164" mass="18441">MNESTQGNNAGDLIDPKREVSIDDLVAEYLALARDFAEKIKLKQELFGLKISCQRLLTASSKMLDSILLEKKDLEAHWLKMRCQGTPVPTPEKCARQDCLNSQRSFFEDKSAELATDMDGLKAVKGTYDQQIADIKSRLREIRKIIEQAHPEVTAFNVQDTGGI</sequence>
<dbReference type="EMBL" id="JADCTT010000006">
    <property type="protein sequence ID" value="KAF9751104.1"/>
    <property type="molecule type" value="Genomic_DNA"/>
</dbReference>
<protein>
    <submittedName>
        <fullName evidence="1">Uncharacterized protein</fullName>
    </submittedName>
</protein>
<organism evidence="1 2">
    <name type="scientific">Bionectria ochroleuca</name>
    <name type="common">Gliocladium roseum</name>
    <dbReference type="NCBI Taxonomy" id="29856"/>
    <lineage>
        <taxon>Eukaryota</taxon>
        <taxon>Fungi</taxon>
        <taxon>Dikarya</taxon>
        <taxon>Ascomycota</taxon>
        <taxon>Pezizomycotina</taxon>
        <taxon>Sordariomycetes</taxon>
        <taxon>Hypocreomycetidae</taxon>
        <taxon>Hypocreales</taxon>
        <taxon>Bionectriaceae</taxon>
        <taxon>Clonostachys</taxon>
    </lineage>
</organism>
<evidence type="ECO:0000313" key="1">
    <source>
        <dbReference type="EMBL" id="KAF9751104.1"/>
    </source>
</evidence>
<accession>A0A8H7TKB9</accession>